<evidence type="ECO:0008006" key="2">
    <source>
        <dbReference type="Google" id="ProtNLM"/>
    </source>
</evidence>
<name>A0A7S1PZB5_NEODS</name>
<protein>
    <recommendedName>
        <fullName evidence="2">NADH dehydrogenase [ubiquinone] 1 alpha subcomplex subunit 12</fullName>
    </recommendedName>
</protein>
<accession>A0A7S1PZB5</accession>
<reference evidence="1" key="1">
    <citation type="submission" date="2021-01" db="EMBL/GenBank/DDBJ databases">
        <authorList>
            <person name="Corre E."/>
            <person name="Pelletier E."/>
            <person name="Niang G."/>
            <person name="Scheremetjew M."/>
            <person name="Finn R."/>
            <person name="Kale V."/>
            <person name="Holt S."/>
            <person name="Cochrane G."/>
            <person name="Meng A."/>
            <person name="Brown T."/>
            <person name="Cohen L."/>
        </authorList>
    </citation>
    <scope>NUCLEOTIDE SEQUENCE</scope>
    <source>
        <strain evidence="1">CCAP 1951/1</strain>
    </source>
</reference>
<evidence type="ECO:0000313" key="1">
    <source>
        <dbReference type="EMBL" id="CAD9109747.1"/>
    </source>
</evidence>
<dbReference type="AlphaFoldDB" id="A0A7S1PZB5"/>
<sequence>MSAAPAKYAAMTRKSAQRGSFRFVYVDVWDSREPFPNHWGRQGDNPFKNSYGWLRFRWMIHDLRIYGFRESIRKWYYLLDCWRMRGEKIFAGEDENGNRYWFSHMSKAVSGLRGGRFIEPADPHWFRGQDAHTPSPRWLIWLVGNTAHTPAQIKARGEWGIHGRMGGGTTLWDVKWRQDMIGHNNDPGPLPNNQMLVSPWYKLLKESGFTHFNKQTNPLNNPHFTHDHDVKQEVVEDFYRHNAPFCRWSRGHDHDEWRN</sequence>
<gene>
    <name evidence="1" type="ORF">NDES1114_LOCUS11573</name>
</gene>
<proteinExistence type="predicted"/>
<organism evidence="1">
    <name type="scientific">Neobodo designis</name>
    <name type="common">Flagellated protozoan</name>
    <name type="synonym">Bodo designis</name>
    <dbReference type="NCBI Taxonomy" id="312471"/>
    <lineage>
        <taxon>Eukaryota</taxon>
        <taxon>Discoba</taxon>
        <taxon>Euglenozoa</taxon>
        <taxon>Kinetoplastea</taxon>
        <taxon>Metakinetoplastina</taxon>
        <taxon>Neobodonida</taxon>
        <taxon>Neobodo</taxon>
    </lineage>
</organism>
<dbReference type="EMBL" id="HBGF01017594">
    <property type="protein sequence ID" value="CAD9109747.1"/>
    <property type="molecule type" value="Transcribed_RNA"/>
</dbReference>